<name>A0ABU1W7Z3_9GAMM</name>
<protein>
    <recommendedName>
        <fullName evidence="4">DUF4381 domain-containing protein</fullName>
    </recommendedName>
</protein>
<keyword evidence="1" id="KW-1133">Transmembrane helix</keyword>
<evidence type="ECO:0000256" key="1">
    <source>
        <dbReference type="SAM" id="Phobius"/>
    </source>
</evidence>
<organism evidence="2 3">
    <name type="scientific">Lysobacter niastensis</name>
    <dbReference type="NCBI Taxonomy" id="380629"/>
    <lineage>
        <taxon>Bacteria</taxon>
        <taxon>Pseudomonadati</taxon>
        <taxon>Pseudomonadota</taxon>
        <taxon>Gammaproteobacteria</taxon>
        <taxon>Lysobacterales</taxon>
        <taxon>Lysobacteraceae</taxon>
        <taxon>Lysobacter</taxon>
    </lineage>
</organism>
<keyword evidence="3" id="KW-1185">Reference proteome</keyword>
<evidence type="ECO:0008006" key="4">
    <source>
        <dbReference type="Google" id="ProtNLM"/>
    </source>
</evidence>
<feature type="transmembrane region" description="Helical" evidence="1">
    <location>
        <begin position="23"/>
        <end position="40"/>
    </location>
</feature>
<dbReference type="Proteomes" id="UP001251524">
    <property type="component" value="Unassembled WGS sequence"/>
</dbReference>
<sequence length="158" mass="18047">MNGIVLRDIHQPPAPSLWPPAPGWWLVAIALLGVAAWWWWRRRQRERKRLAMASLFDRTLEAATTSADQVAAMSELLRRAARRVEASADRLQGDAWLEFLDRPTTSGKRKRAIHDKPFAQGAGRLLLDGGYRREVEPEQVDALRVLARQRFLQWMGAA</sequence>
<keyword evidence="1" id="KW-0472">Membrane</keyword>
<dbReference type="Pfam" id="PF14316">
    <property type="entry name" value="DUF4381"/>
    <property type="match status" value="1"/>
</dbReference>
<reference evidence="2 3" key="1">
    <citation type="submission" date="2023-07" db="EMBL/GenBank/DDBJ databases">
        <title>Sorghum-associated microbial communities from plants grown in Nebraska, USA.</title>
        <authorList>
            <person name="Schachtman D."/>
        </authorList>
    </citation>
    <scope>NUCLEOTIDE SEQUENCE [LARGE SCALE GENOMIC DNA]</scope>
    <source>
        <strain evidence="2 3">BE198</strain>
    </source>
</reference>
<evidence type="ECO:0000313" key="2">
    <source>
        <dbReference type="EMBL" id="MDR7133612.1"/>
    </source>
</evidence>
<keyword evidence="1" id="KW-0812">Transmembrane</keyword>
<comment type="caution">
    <text evidence="2">The sequence shown here is derived from an EMBL/GenBank/DDBJ whole genome shotgun (WGS) entry which is preliminary data.</text>
</comment>
<proteinExistence type="predicted"/>
<evidence type="ECO:0000313" key="3">
    <source>
        <dbReference type="Proteomes" id="UP001251524"/>
    </source>
</evidence>
<dbReference type="RefSeq" id="WP_310058582.1">
    <property type="nucleotide sequence ID" value="NZ_JAVDVY010000001.1"/>
</dbReference>
<dbReference type="EMBL" id="JAVDVY010000001">
    <property type="protein sequence ID" value="MDR7133612.1"/>
    <property type="molecule type" value="Genomic_DNA"/>
</dbReference>
<dbReference type="InterPro" id="IPR025489">
    <property type="entry name" value="DUF4381"/>
</dbReference>
<gene>
    <name evidence="2" type="ORF">J2X06_000796</name>
</gene>
<accession>A0ABU1W7Z3</accession>